<dbReference type="InterPro" id="IPR020904">
    <property type="entry name" value="Sc_DH/Rdtase_CS"/>
</dbReference>
<dbReference type="Proteomes" id="UP000006745">
    <property type="component" value="Unassembled WGS sequence"/>
</dbReference>
<dbReference type="PROSITE" id="PS00061">
    <property type="entry name" value="ADH_SHORT"/>
    <property type="match status" value="1"/>
</dbReference>
<dbReference type="GO" id="GO:0016616">
    <property type="term" value="F:oxidoreductase activity, acting on the CH-OH group of donors, NAD or NADP as acceptor"/>
    <property type="evidence" value="ECO:0007669"/>
    <property type="project" value="UniProtKB-ARBA"/>
</dbReference>
<reference evidence="4 5" key="1">
    <citation type="submission" date="2012-07" db="EMBL/GenBank/DDBJ databases">
        <authorList>
            <person name="Durkin A.S."/>
            <person name="McCorrison J."/>
            <person name="Torralba M."/>
            <person name="Gillis M."/>
            <person name="Methe B."/>
            <person name="Sutton G."/>
            <person name="Nelson K.E."/>
        </authorList>
    </citation>
    <scope>NUCLEOTIDE SEQUENCE [LARGE SCALE GENOMIC DNA]</scope>
    <source>
        <strain evidence="4 5">SK304</strain>
    </source>
</reference>
<evidence type="ECO:0000256" key="2">
    <source>
        <dbReference type="ARBA" id="ARBA00023002"/>
    </source>
</evidence>
<comment type="similarity">
    <text evidence="1 3">Belongs to the short-chain dehydrogenases/reductases (SDR) family.</text>
</comment>
<dbReference type="InterPro" id="IPR036291">
    <property type="entry name" value="NAD(P)-bd_dom_sf"/>
</dbReference>
<protein>
    <submittedName>
        <fullName evidence="4">KR domain protein</fullName>
    </submittedName>
</protein>
<dbReference type="SUPFAM" id="SSF51735">
    <property type="entry name" value="NAD(P)-binding Rossmann-fold domains"/>
    <property type="match status" value="1"/>
</dbReference>
<proteinExistence type="inferred from homology"/>
<dbReference type="PANTHER" id="PTHR42901">
    <property type="entry name" value="ALCOHOL DEHYDROGENASE"/>
    <property type="match status" value="1"/>
</dbReference>
<dbReference type="Pfam" id="PF00106">
    <property type="entry name" value="adh_short"/>
    <property type="match status" value="1"/>
</dbReference>
<dbReference type="PANTHER" id="PTHR42901:SF1">
    <property type="entry name" value="ALCOHOL DEHYDROGENASE"/>
    <property type="match status" value="1"/>
</dbReference>
<organism evidence="4 5">
    <name type="scientific">Streptococcus oralis SK304</name>
    <dbReference type="NCBI Taxonomy" id="1161421"/>
    <lineage>
        <taxon>Bacteria</taxon>
        <taxon>Bacillati</taxon>
        <taxon>Bacillota</taxon>
        <taxon>Bacilli</taxon>
        <taxon>Lactobacillales</taxon>
        <taxon>Streptococcaceae</taxon>
        <taxon>Streptococcus</taxon>
    </lineage>
</organism>
<evidence type="ECO:0000256" key="1">
    <source>
        <dbReference type="ARBA" id="ARBA00006484"/>
    </source>
</evidence>
<dbReference type="FunFam" id="3.40.50.720:FF:000047">
    <property type="entry name" value="NADP-dependent L-serine/L-allo-threonine dehydrogenase"/>
    <property type="match status" value="1"/>
</dbReference>
<accession>J4K8U0</accession>
<dbReference type="InterPro" id="IPR002347">
    <property type="entry name" value="SDR_fam"/>
</dbReference>
<dbReference type="AlphaFoldDB" id="J4K8U0"/>
<name>J4K8U0_STROR</name>
<dbReference type="Gene3D" id="3.40.50.720">
    <property type="entry name" value="NAD(P)-binding Rossmann-like Domain"/>
    <property type="match status" value="1"/>
</dbReference>
<dbReference type="PRINTS" id="PR00081">
    <property type="entry name" value="GDHRDH"/>
</dbReference>
<evidence type="ECO:0000313" key="5">
    <source>
        <dbReference type="Proteomes" id="UP000006745"/>
    </source>
</evidence>
<keyword evidence="2" id="KW-0560">Oxidoreductase</keyword>
<gene>
    <name evidence="4" type="ORF">HMPREF1125_1983</name>
</gene>
<dbReference type="PRINTS" id="PR00080">
    <property type="entry name" value="SDRFAMILY"/>
</dbReference>
<evidence type="ECO:0000256" key="3">
    <source>
        <dbReference type="RuleBase" id="RU000363"/>
    </source>
</evidence>
<sequence length="262" mass="28512">MIDQIEGNKMAKNVVITGATSGIGEAIARAYLEQGENVVLTGRRTDRLEALKEEFAEVFPNQTVWIFSLDVTDMTMVKTVCSDILETIGQIDILVNNAGLALGLAPYQDYEELDMLTMLDTNVKGLMAVTRSFLPAMVKANQGHIINMGSTAGIYAYAGAAVYSATKAAVKTFSDGLRIDTIATDIKVTTIQPGIVETDFSTVRFHGDKEQAEAVYQGIEALQAQDIADTVVYVTSQPRRVQITDMTIMANQQATGFMVHKK</sequence>
<dbReference type="EMBL" id="ALJN01000012">
    <property type="protein sequence ID" value="EJP21606.1"/>
    <property type="molecule type" value="Genomic_DNA"/>
</dbReference>
<dbReference type="PATRIC" id="fig|1161421.3.peg.714"/>
<evidence type="ECO:0000313" key="4">
    <source>
        <dbReference type="EMBL" id="EJP21606.1"/>
    </source>
</evidence>
<comment type="caution">
    <text evidence="4">The sequence shown here is derived from an EMBL/GenBank/DDBJ whole genome shotgun (WGS) entry which is preliminary data.</text>
</comment>